<keyword evidence="2" id="KW-1185">Reference proteome</keyword>
<dbReference type="RefSeq" id="WP_035635894.1">
    <property type="nucleotide sequence ID" value="NZ_CP017479.1"/>
</dbReference>
<gene>
    <name evidence="1" type="ORF">EM308_04135</name>
</gene>
<dbReference type="AlphaFoldDB" id="A0AAC9I1K8"/>
<dbReference type="KEGG" id="fgl:EM308_04135"/>
<dbReference type="Proteomes" id="UP000175968">
    <property type="component" value="Chromosome"/>
</dbReference>
<dbReference type="EMBL" id="CP017479">
    <property type="protein sequence ID" value="AOW08754.1"/>
    <property type="molecule type" value="Genomic_DNA"/>
</dbReference>
<evidence type="ECO:0000313" key="2">
    <source>
        <dbReference type="Proteomes" id="UP000175968"/>
    </source>
</evidence>
<evidence type="ECO:0000313" key="1">
    <source>
        <dbReference type="EMBL" id="AOW08754.1"/>
    </source>
</evidence>
<organism evidence="1 2">
    <name type="scientific">Flavobacterium gilvum</name>
    <dbReference type="NCBI Taxonomy" id="1492737"/>
    <lineage>
        <taxon>Bacteria</taxon>
        <taxon>Pseudomonadati</taxon>
        <taxon>Bacteroidota</taxon>
        <taxon>Flavobacteriia</taxon>
        <taxon>Flavobacteriales</taxon>
        <taxon>Flavobacteriaceae</taxon>
        <taxon>Flavobacterium</taxon>
    </lineage>
</organism>
<sequence>MLWQVINFFVLREQLLPTFLRHDRMLLFLQSIVTPLDEIYKETLYKMQHDGTTISLEKMLNEHFQVVGYNHQNHDATKTIYIEDVPQPDKLYIYQDEEDEVIFLEDDGDDNEDDIFLDSDNEGFLSYSFIIYIPDTYEFQEYNIRALVDTYRYFGKKYIIQTYTL</sequence>
<protein>
    <submittedName>
        <fullName evidence="1">Uncharacterized protein</fullName>
    </submittedName>
</protein>
<name>A0AAC9I1K8_9FLAO</name>
<accession>A0AAC9I1K8</accession>
<proteinExistence type="predicted"/>
<reference evidence="1 2" key="1">
    <citation type="submission" date="2016-10" db="EMBL/GenBank/DDBJ databases">
        <title>Flavobacterium gilvum sp. nov., isolated from stream water.</title>
        <authorList>
            <person name="Shin S.-K."/>
            <person name="Cho Y.-J."/>
            <person name="Yi H."/>
        </authorList>
    </citation>
    <scope>NUCLEOTIDE SEQUENCE [LARGE SCALE GENOMIC DNA]</scope>
    <source>
        <strain evidence="1 2">EM1308</strain>
    </source>
</reference>